<dbReference type="AlphaFoldDB" id="A0A1Y5S7G5"/>
<evidence type="ECO:0000313" key="3">
    <source>
        <dbReference type="Proteomes" id="UP000193077"/>
    </source>
</evidence>
<reference evidence="2 3" key="1">
    <citation type="submission" date="2017-03" db="EMBL/GenBank/DDBJ databases">
        <authorList>
            <person name="Afonso C.L."/>
            <person name="Miller P.J."/>
            <person name="Scott M.A."/>
            <person name="Spackman E."/>
            <person name="Goraichik I."/>
            <person name="Dimitrov K.M."/>
            <person name="Suarez D.L."/>
            <person name="Swayne D.E."/>
        </authorList>
    </citation>
    <scope>NUCLEOTIDE SEQUENCE [LARGE SCALE GENOMIC DNA]</scope>
    <source>
        <strain evidence="2 3">CECT 7639</strain>
    </source>
</reference>
<proteinExistence type="predicted"/>
<dbReference type="RefSeq" id="WP_133057627.1">
    <property type="nucleotide sequence ID" value="NZ_FWFO01000001.1"/>
</dbReference>
<keyword evidence="1" id="KW-0732">Signal</keyword>
<feature type="signal peptide" evidence="1">
    <location>
        <begin position="1"/>
        <end position="19"/>
    </location>
</feature>
<dbReference type="OrthoDB" id="7659281at2"/>
<protein>
    <recommendedName>
        <fullName evidence="4">Lipoprotein</fullName>
    </recommendedName>
</protein>
<evidence type="ECO:0000313" key="2">
    <source>
        <dbReference type="EMBL" id="SLN34211.1"/>
    </source>
</evidence>
<accession>A0A1Y5S7G5</accession>
<name>A0A1Y5S7G5_9RHOB</name>
<feature type="chain" id="PRO_5012757340" description="Lipoprotein" evidence="1">
    <location>
        <begin position="20"/>
        <end position="118"/>
    </location>
</feature>
<sequence>MKTTRLALLGVLCAAVAVAGCNRKKNAVNLITYDGIEFRTDAKPIDKKVTLADFYVRVEGAAISLDSARKAGRDRAYRYCIENYGTSKVDWVVGPDADPAQLQLVDGALTFRGTCGRP</sequence>
<evidence type="ECO:0008006" key="4">
    <source>
        <dbReference type="Google" id="ProtNLM"/>
    </source>
</evidence>
<dbReference type="Proteomes" id="UP000193077">
    <property type="component" value="Unassembled WGS sequence"/>
</dbReference>
<dbReference type="EMBL" id="FWFO01000001">
    <property type="protein sequence ID" value="SLN34211.1"/>
    <property type="molecule type" value="Genomic_DNA"/>
</dbReference>
<keyword evidence="3" id="KW-1185">Reference proteome</keyword>
<evidence type="ECO:0000256" key="1">
    <source>
        <dbReference type="SAM" id="SignalP"/>
    </source>
</evidence>
<organism evidence="2 3">
    <name type="scientific">Falsiruegeria litorea R37</name>
    <dbReference type="NCBI Taxonomy" id="1200284"/>
    <lineage>
        <taxon>Bacteria</taxon>
        <taxon>Pseudomonadati</taxon>
        <taxon>Pseudomonadota</taxon>
        <taxon>Alphaproteobacteria</taxon>
        <taxon>Rhodobacterales</taxon>
        <taxon>Roseobacteraceae</taxon>
        <taxon>Falsiruegeria</taxon>
    </lineage>
</organism>
<gene>
    <name evidence="2" type="ORF">TRL7639_01539</name>
</gene>
<dbReference type="PROSITE" id="PS51257">
    <property type="entry name" value="PROKAR_LIPOPROTEIN"/>
    <property type="match status" value="1"/>
</dbReference>